<protein>
    <submittedName>
        <fullName evidence="1">Uncharacterized protein</fullName>
    </submittedName>
</protein>
<reference evidence="1" key="1">
    <citation type="submission" date="2014-05" db="EMBL/GenBank/DDBJ databases">
        <authorList>
            <person name="Chronopoulou M."/>
        </authorList>
    </citation>
    <scope>NUCLEOTIDE SEQUENCE</scope>
    <source>
        <tissue evidence="1">Whole organism</tissue>
    </source>
</reference>
<dbReference type="EMBL" id="HACA01001095">
    <property type="protein sequence ID" value="CDW18456.1"/>
    <property type="molecule type" value="Transcribed_RNA"/>
</dbReference>
<evidence type="ECO:0000313" key="1">
    <source>
        <dbReference type="EMBL" id="CDW18456.1"/>
    </source>
</evidence>
<sequence>MESLREWVSFHQKQIFYSQTTVPGYSLSKKQLCIHVDSVYKLYYYHDQEPLPETPLRHYRSCI</sequence>
<proteinExistence type="predicted"/>
<dbReference type="AlphaFoldDB" id="A0A0K2SYY2"/>
<name>A0A0K2SYY2_LEPSM</name>
<organism evidence="1">
    <name type="scientific">Lepeophtheirus salmonis</name>
    <name type="common">Salmon louse</name>
    <name type="synonym">Caligus salmonis</name>
    <dbReference type="NCBI Taxonomy" id="72036"/>
    <lineage>
        <taxon>Eukaryota</taxon>
        <taxon>Metazoa</taxon>
        <taxon>Ecdysozoa</taxon>
        <taxon>Arthropoda</taxon>
        <taxon>Crustacea</taxon>
        <taxon>Multicrustacea</taxon>
        <taxon>Hexanauplia</taxon>
        <taxon>Copepoda</taxon>
        <taxon>Siphonostomatoida</taxon>
        <taxon>Caligidae</taxon>
        <taxon>Lepeophtheirus</taxon>
    </lineage>
</organism>
<accession>A0A0K2SYY2</accession>